<feature type="repeat" description="ANK" evidence="1">
    <location>
        <begin position="107"/>
        <end position="128"/>
    </location>
</feature>
<sequence>MDERIERLKRVAEGGDIDNLYMLIQEDAYLLEHIDQVPFFDTPLHIAASIGHIPFVLEMMRLKPSFARKSNPDGFSPIHLAIRNGQAQMVRQLLQVDGNLVRAKGREGMTPLHYAAAYDYLDLLAEFLSVCPHSIEDVTIRNMTALHIALKYNKLESFKLLVGWLGQNRSENSIVWERKVLNWKDEEGNTVLHVAAVSHVLAWTNADINIKNLEVTTTLQQDNNVATHTQTEREVVKSISEVGVEDLVKAGLGIEEANEFERVLKEAILSAGAKGSEPREVWREIVGRMVLKPWHPHELHQLVYYSVYANWDLSTNGPPLYWFPSLYQSKHSNLGCLMEKYGSKLLGTSYKDPITSFSLFQKFSVQHPEAYWSIVLRELSVSFHEAPNRVVEAAPYKAIVLPVIGNDVGIQLREQDLSWNDFLSSANHHLRSNHYIPIYQPVESVTNILFSSGTTGEPKAIPWTQISPIRCAADSWAHMDTQIGDVVCWPTNLGWVMEPILLYSCFLAGASATLALYHGSPLGRSFGKFVQVT</sequence>
<evidence type="ECO:0000256" key="1">
    <source>
        <dbReference type="PROSITE-ProRule" id="PRU00023"/>
    </source>
</evidence>
<dbReference type="PANTHER" id="PTHR44378:SF1">
    <property type="entry name" value="ACYL-ACTIVATING ENZYME 18, PEROXISOMAL-RELATED"/>
    <property type="match status" value="1"/>
</dbReference>
<feature type="repeat" description="ANK" evidence="1">
    <location>
        <begin position="73"/>
        <end position="100"/>
    </location>
</feature>
<name>A0A2N9GNX4_FAGSY</name>
<dbReference type="PROSITE" id="PS50088">
    <property type="entry name" value="ANK_REPEAT"/>
    <property type="match status" value="2"/>
</dbReference>
<dbReference type="PROSITE" id="PS50297">
    <property type="entry name" value="ANK_REP_REGION"/>
    <property type="match status" value="2"/>
</dbReference>
<dbReference type="InterPro" id="IPR020845">
    <property type="entry name" value="AMP-binding_CS"/>
</dbReference>
<dbReference type="Pfam" id="PF12796">
    <property type="entry name" value="Ank_2"/>
    <property type="match status" value="1"/>
</dbReference>
<gene>
    <name evidence="3" type="ORF">FSB_LOCUS28826</name>
</gene>
<proteinExistence type="predicted"/>
<keyword evidence="1" id="KW-0040">ANK repeat</keyword>
<organism evidence="3">
    <name type="scientific">Fagus sylvatica</name>
    <name type="common">Beechnut</name>
    <dbReference type="NCBI Taxonomy" id="28930"/>
    <lineage>
        <taxon>Eukaryota</taxon>
        <taxon>Viridiplantae</taxon>
        <taxon>Streptophyta</taxon>
        <taxon>Embryophyta</taxon>
        <taxon>Tracheophyta</taxon>
        <taxon>Spermatophyta</taxon>
        <taxon>Magnoliopsida</taxon>
        <taxon>eudicotyledons</taxon>
        <taxon>Gunneridae</taxon>
        <taxon>Pentapetalae</taxon>
        <taxon>rosids</taxon>
        <taxon>fabids</taxon>
        <taxon>Fagales</taxon>
        <taxon>Fagaceae</taxon>
        <taxon>Fagus</taxon>
    </lineage>
</organism>
<dbReference type="SMART" id="SM00248">
    <property type="entry name" value="ANK"/>
    <property type="match status" value="5"/>
</dbReference>
<dbReference type="AlphaFoldDB" id="A0A2N9GNX4"/>
<accession>A0A2N9GNX4</accession>
<dbReference type="InterPro" id="IPR000873">
    <property type="entry name" value="AMP-dep_synth/lig_dom"/>
</dbReference>
<dbReference type="PANTHER" id="PTHR44378">
    <property type="entry name" value="ACYL-ACTIVATING ENZYME 17, PEROXISOMAL-RELATED"/>
    <property type="match status" value="1"/>
</dbReference>
<dbReference type="InterPro" id="IPR042099">
    <property type="entry name" value="ANL_N_sf"/>
</dbReference>
<dbReference type="Gene3D" id="1.25.40.20">
    <property type="entry name" value="Ankyrin repeat-containing domain"/>
    <property type="match status" value="1"/>
</dbReference>
<evidence type="ECO:0000259" key="2">
    <source>
        <dbReference type="Pfam" id="PF00501"/>
    </source>
</evidence>
<dbReference type="Gene3D" id="3.40.50.12780">
    <property type="entry name" value="N-terminal domain of ligase-like"/>
    <property type="match status" value="1"/>
</dbReference>
<dbReference type="Pfam" id="PF00501">
    <property type="entry name" value="AMP-binding"/>
    <property type="match status" value="1"/>
</dbReference>
<dbReference type="SUPFAM" id="SSF48403">
    <property type="entry name" value="Ankyrin repeat"/>
    <property type="match status" value="1"/>
</dbReference>
<dbReference type="SUPFAM" id="SSF56801">
    <property type="entry name" value="Acetyl-CoA synthetase-like"/>
    <property type="match status" value="1"/>
</dbReference>
<dbReference type="InterPro" id="IPR002110">
    <property type="entry name" value="Ankyrin_rpt"/>
</dbReference>
<protein>
    <recommendedName>
        <fullName evidence="2">AMP-dependent synthetase/ligase domain-containing protein</fullName>
    </recommendedName>
</protein>
<evidence type="ECO:0000313" key="3">
    <source>
        <dbReference type="EMBL" id="SPD00944.1"/>
    </source>
</evidence>
<feature type="domain" description="AMP-dependent synthetase/ligase" evidence="2">
    <location>
        <begin position="439"/>
        <end position="514"/>
    </location>
</feature>
<reference evidence="3" key="1">
    <citation type="submission" date="2018-02" db="EMBL/GenBank/DDBJ databases">
        <authorList>
            <person name="Cohen D.B."/>
            <person name="Kent A.D."/>
        </authorList>
    </citation>
    <scope>NUCLEOTIDE SEQUENCE</scope>
</reference>
<dbReference type="EMBL" id="OIVN01002139">
    <property type="protein sequence ID" value="SPD00944.1"/>
    <property type="molecule type" value="Genomic_DNA"/>
</dbReference>
<dbReference type="PROSITE" id="PS00455">
    <property type="entry name" value="AMP_BINDING"/>
    <property type="match status" value="1"/>
</dbReference>
<dbReference type="InterPro" id="IPR036770">
    <property type="entry name" value="Ankyrin_rpt-contain_sf"/>
</dbReference>